<evidence type="ECO:0000313" key="5">
    <source>
        <dbReference type="Proteomes" id="UP000799118"/>
    </source>
</evidence>
<evidence type="ECO:0000256" key="2">
    <source>
        <dbReference type="SAM" id="SignalP"/>
    </source>
</evidence>
<sequence length="1016" mass="111643">MLTLLLYVLCAFFLIHDVAAIGQETCVVFQQSSGGSTFPVVQNGAAVPVFVSPDEWPGVQRAASDFVSDIELVTQLKPTLSNVSASGTTVNSSQAIIVGTLGKSSLIDQIVNNTQLDVSSIQGLWESFLGMEVANPLPGVDSAYVIIGSDKRGTIFAMYDLSEQFGVSPWVWWADVVPTQHSELFITSSGCSHGPPTVQIRGIFLNDEQPALTNWAQEKFTNSPGLFKSNGATGTAPPANLTGSPFGIGILFQTLILRLKGNYLWPGLYSFNAFCVDDPLNQPMADLFGIIMGTSHEEPMMRSIPVEWGLFGQGAWDYSTNAAFIYNFWVEGIERAKDYEGLYTVGMRGDGDLPLVGTIAENIGLLEQIITDQRTIFSTIFNTTDVTTIPQVWTLYEEVEGYYDEGLPVPDDIALMWTDDDYGNIRRYPIPSEQNRTGGAGVYYHVASPSDYKWITSTQLSKLYEQMSLAVVRNATRVWVLNVGDLKPYEREIEYWMALGWNASVWTPDNVDDFVTAWAQREFKLDVTDASTVAEIVSNLTRYNALRKPEMLNSTTFSLVNYREAERVVTQWDTLANASTEIYNKLSSDLQPSFFQTVQHPVLASQTLGKMLIFAGENNLRASQAMISANTLADKVQDLFEKDYDLEEEYHSILDGCMMDQTHVGYAYWQQQVNNILTRFFSMPPVNRVQSRKQALPGVLRIVPEGSYGAWPGDDHFDCAQMYNCPPPTVTLDPFNPFGNVYLVLGAGGPVPFTWNATSNATWLEISSTSGSLSTTTQEQKIFLSIPDWSQVSPGSTLAQINFTAVAANQSDLIVPVMVEATNNLGGVPTNFTGFVESLGVVSFEAAHAIRNNSVDGFYWRELPGYGRTLSGITPWPREAVQGNFSAGAGPSLEYDFLLLNNQTNITVVTRLSPSLNAYGSDRPLAFALQVNSEPIQTSYFIPPDVTPGGEPAPWGGLDGFAANVIVSVNMTFNVNPGAQTLKLFMIEPAVVVQKFDIDTGNLQASYLGPTESVFI</sequence>
<name>A0A6A4HEH3_9AGAR</name>
<dbReference type="Gene3D" id="1.20.58.2150">
    <property type="match status" value="1"/>
</dbReference>
<reference evidence="4" key="1">
    <citation type="journal article" date="2019" name="Environ. Microbiol.">
        <title>Fungal ecological strategies reflected in gene transcription - a case study of two litter decomposers.</title>
        <authorList>
            <person name="Barbi F."/>
            <person name="Kohler A."/>
            <person name="Barry K."/>
            <person name="Baskaran P."/>
            <person name="Daum C."/>
            <person name="Fauchery L."/>
            <person name="Ihrmark K."/>
            <person name="Kuo A."/>
            <person name="LaButti K."/>
            <person name="Lipzen A."/>
            <person name="Morin E."/>
            <person name="Grigoriev I.V."/>
            <person name="Henrissat B."/>
            <person name="Lindahl B."/>
            <person name="Martin F."/>
        </authorList>
    </citation>
    <scope>NUCLEOTIDE SEQUENCE</scope>
    <source>
        <strain evidence="4">JB14</strain>
    </source>
</reference>
<dbReference type="GO" id="GO:0016787">
    <property type="term" value="F:hydrolase activity"/>
    <property type="evidence" value="ECO:0007669"/>
    <property type="project" value="UniProtKB-KW"/>
</dbReference>
<feature type="signal peptide" evidence="2">
    <location>
        <begin position="1"/>
        <end position="20"/>
    </location>
</feature>
<dbReference type="Proteomes" id="UP000799118">
    <property type="component" value="Unassembled WGS sequence"/>
</dbReference>
<feature type="domain" description="Gylcosyl hydrolase 115 C-terminal" evidence="3">
    <location>
        <begin position="834"/>
        <end position="1012"/>
    </location>
</feature>
<dbReference type="PANTHER" id="PTHR37842:SF2">
    <property type="entry name" value="GYLCOSYL HYDROLASE 115 C-TERMINAL DOMAIN-CONTAINING PROTEIN"/>
    <property type="match status" value="1"/>
</dbReference>
<proteinExistence type="predicted"/>
<accession>A0A6A4HEH3</accession>
<dbReference type="Gene3D" id="3.20.20.520">
    <property type="entry name" value="Glycosyl hydrolase family 115"/>
    <property type="match status" value="1"/>
</dbReference>
<organism evidence="4 5">
    <name type="scientific">Gymnopus androsaceus JB14</name>
    <dbReference type="NCBI Taxonomy" id="1447944"/>
    <lineage>
        <taxon>Eukaryota</taxon>
        <taxon>Fungi</taxon>
        <taxon>Dikarya</taxon>
        <taxon>Basidiomycota</taxon>
        <taxon>Agaricomycotina</taxon>
        <taxon>Agaricomycetes</taxon>
        <taxon>Agaricomycetidae</taxon>
        <taxon>Agaricales</taxon>
        <taxon>Marasmiineae</taxon>
        <taxon>Omphalotaceae</taxon>
        <taxon>Gymnopus</taxon>
    </lineage>
</organism>
<evidence type="ECO:0000313" key="4">
    <source>
        <dbReference type="EMBL" id="KAE9396236.1"/>
    </source>
</evidence>
<feature type="chain" id="PRO_5025457667" description="Gylcosyl hydrolase 115 C-terminal domain-containing protein" evidence="2">
    <location>
        <begin position="21"/>
        <end position="1016"/>
    </location>
</feature>
<dbReference type="EMBL" id="ML769517">
    <property type="protein sequence ID" value="KAE9396236.1"/>
    <property type="molecule type" value="Genomic_DNA"/>
</dbReference>
<dbReference type="InterPro" id="IPR031924">
    <property type="entry name" value="GH115"/>
</dbReference>
<keyword evidence="1" id="KW-0378">Hydrolase</keyword>
<keyword evidence="2" id="KW-0732">Signal</keyword>
<dbReference type="AlphaFoldDB" id="A0A6A4HEH3"/>
<keyword evidence="5" id="KW-1185">Reference proteome</keyword>
<dbReference type="InterPro" id="IPR041437">
    <property type="entry name" value="GH115_C"/>
</dbReference>
<dbReference type="Pfam" id="PF15979">
    <property type="entry name" value="Glyco_hydro_115"/>
    <property type="match status" value="1"/>
</dbReference>
<dbReference type="Gene3D" id="3.30.379.10">
    <property type="entry name" value="Chitobiase/beta-hexosaminidase domain 2-like"/>
    <property type="match status" value="1"/>
</dbReference>
<dbReference type="OrthoDB" id="4849794at2759"/>
<dbReference type="PANTHER" id="PTHR37842">
    <property type="match status" value="1"/>
</dbReference>
<dbReference type="Pfam" id="PF17829">
    <property type="entry name" value="GH115_C"/>
    <property type="match status" value="1"/>
</dbReference>
<dbReference type="InterPro" id="IPR042301">
    <property type="entry name" value="GH115_sf"/>
</dbReference>
<protein>
    <recommendedName>
        <fullName evidence="3">Gylcosyl hydrolase 115 C-terminal domain-containing protein</fullName>
    </recommendedName>
</protein>
<dbReference type="Gene3D" id="2.60.120.1620">
    <property type="match status" value="1"/>
</dbReference>
<gene>
    <name evidence="4" type="ORF">BT96DRAFT_922289</name>
</gene>
<dbReference type="InterPro" id="IPR029018">
    <property type="entry name" value="Hex-like_dom2"/>
</dbReference>
<evidence type="ECO:0000259" key="3">
    <source>
        <dbReference type="Pfam" id="PF17829"/>
    </source>
</evidence>
<evidence type="ECO:0000256" key="1">
    <source>
        <dbReference type="ARBA" id="ARBA00022801"/>
    </source>
</evidence>